<dbReference type="WBParaSite" id="nRc.2.0.1.t02461-RA">
    <property type="protein sequence ID" value="nRc.2.0.1.t02461-RA"/>
    <property type="gene ID" value="nRc.2.0.1.g02461"/>
</dbReference>
<proteinExistence type="predicted"/>
<accession>A0A915HLQ6</accession>
<organism evidence="1 2">
    <name type="scientific">Romanomermis culicivorax</name>
    <name type="common">Nematode worm</name>
    <dbReference type="NCBI Taxonomy" id="13658"/>
    <lineage>
        <taxon>Eukaryota</taxon>
        <taxon>Metazoa</taxon>
        <taxon>Ecdysozoa</taxon>
        <taxon>Nematoda</taxon>
        <taxon>Enoplea</taxon>
        <taxon>Dorylaimia</taxon>
        <taxon>Mermithida</taxon>
        <taxon>Mermithoidea</taxon>
        <taxon>Mermithidae</taxon>
        <taxon>Romanomermis</taxon>
    </lineage>
</organism>
<evidence type="ECO:0000313" key="1">
    <source>
        <dbReference type="Proteomes" id="UP000887565"/>
    </source>
</evidence>
<reference evidence="2" key="1">
    <citation type="submission" date="2022-11" db="UniProtKB">
        <authorList>
            <consortium name="WormBaseParasite"/>
        </authorList>
    </citation>
    <scope>IDENTIFICATION</scope>
</reference>
<sequence length="72" mass="8795">MNNNVQIDYNWANGSRSDVWQPFDCKLTGFVRRYNLVVIIKKLTLPENWCNLMRQERKHVFYSYEYDFLQNA</sequence>
<dbReference type="Proteomes" id="UP000887565">
    <property type="component" value="Unplaced"/>
</dbReference>
<keyword evidence="1" id="KW-1185">Reference proteome</keyword>
<protein>
    <submittedName>
        <fullName evidence="2">Uncharacterized protein</fullName>
    </submittedName>
</protein>
<name>A0A915HLQ6_ROMCU</name>
<evidence type="ECO:0000313" key="2">
    <source>
        <dbReference type="WBParaSite" id="nRc.2.0.1.t02461-RA"/>
    </source>
</evidence>
<dbReference type="AlphaFoldDB" id="A0A915HLQ6"/>